<dbReference type="RefSeq" id="WP_135746991.1">
    <property type="nucleotide sequence ID" value="NZ_RQFL01000005.1"/>
</dbReference>
<evidence type="ECO:0000313" key="3">
    <source>
        <dbReference type="Proteomes" id="UP000297394"/>
    </source>
</evidence>
<reference evidence="2" key="1">
    <citation type="submission" date="2018-10" db="EMBL/GenBank/DDBJ databases">
        <authorList>
            <person name="Vincent A.T."/>
            <person name="Schiettekatte O."/>
            <person name="Bourhy P."/>
            <person name="Veyrier F.J."/>
            <person name="Picardeau M."/>
        </authorList>
    </citation>
    <scope>NUCLEOTIDE SEQUENCE</scope>
    <source>
        <strain evidence="2">201800281</strain>
    </source>
</reference>
<keyword evidence="4" id="KW-1185">Reference proteome</keyword>
<dbReference type="EMBL" id="RQFL01000005">
    <property type="protein sequence ID" value="TGK94970.1"/>
    <property type="molecule type" value="Genomic_DNA"/>
</dbReference>
<dbReference type="AlphaFoldDB" id="A0A4V3JLU7"/>
<evidence type="ECO:0000313" key="1">
    <source>
        <dbReference type="EMBL" id="TGK86219.1"/>
    </source>
</evidence>
<dbReference type="Proteomes" id="UP000297394">
    <property type="component" value="Unassembled WGS sequence"/>
</dbReference>
<evidence type="ECO:0000313" key="2">
    <source>
        <dbReference type="EMBL" id="TGK94970.1"/>
    </source>
</evidence>
<proteinExistence type="predicted"/>
<protein>
    <submittedName>
        <fullName evidence="1">Uncharacterized protein</fullName>
    </submittedName>
</protein>
<dbReference type="Proteomes" id="UP000297918">
    <property type="component" value="Unassembled WGS sequence"/>
</dbReference>
<dbReference type="EMBL" id="RQFM01000020">
    <property type="protein sequence ID" value="TGK86219.1"/>
    <property type="molecule type" value="Genomic_DNA"/>
</dbReference>
<sequence length="433" mass="47974">MTNIKNALILGRVNDLFTGDTQNGAQDLIDKTKKLKGMGVLAIPNDIESRLKDVAKSIEEAQRMPDSTEKTTELASLNKKLDGLKLEIKQFLYVSSYNPQTQKYSGPLAGLNDIKIKTTNNSSSITNLQRIPDLSVDFRNQVSDVQKQLLKTAGISEGAKQGLERVNQSGTEFIKSLGIEKTMSQLSPTEKITVMTKMLDPKVVNQSANGGIAKMTESILEAIRKGGSENFTFADGTTENEKQFKSIKDYIFGNRDGDSNGKANQLASEICKIYTGYVMALGNNHTNSSFSDYLIAKFRTGDISMDSNNRPILDGVGMNGYSTSITTRYDINDVKTQNNFQTFEISGNQPTGISRPMTDPELNQVFERLKPGQVAQVYRDTDANAGGNHYYLVIKGDDGKIYDMNHTGRRKEDGSFYEYNLSKYPTYSVNYGD</sequence>
<comment type="caution">
    <text evidence="1">The sequence shown here is derived from an EMBL/GenBank/DDBJ whole genome shotgun (WGS) entry which is preliminary data.</text>
</comment>
<evidence type="ECO:0000313" key="4">
    <source>
        <dbReference type="Proteomes" id="UP000297918"/>
    </source>
</evidence>
<gene>
    <name evidence="1" type="ORF">EHQ23_08150</name>
    <name evidence="2" type="ORF">EHQ26_00030</name>
</gene>
<reference evidence="3 4" key="2">
    <citation type="journal article" date="2019" name="PLoS Negl. Trop. Dis.">
        <title>Revisiting the worldwide diversity of Leptospira species in the environment.</title>
        <authorList>
            <person name="Vincent A.T."/>
            <person name="Schiettekatte O."/>
            <person name="Bourhy P."/>
            <person name="Veyrier F.J."/>
            <person name="Picardeau M."/>
        </authorList>
    </citation>
    <scope>NUCLEOTIDE SEQUENCE [LARGE SCALE GENOMIC DNA]</scope>
    <source>
        <strain evidence="1 3">201800280</strain>
        <strain evidence="4">201800281</strain>
    </source>
</reference>
<organism evidence="1 3">
    <name type="scientific">Leptospira bourretii</name>
    <dbReference type="NCBI Taxonomy" id="2484962"/>
    <lineage>
        <taxon>Bacteria</taxon>
        <taxon>Pseudomonadati</taxon>
        <taxon>Spirochaetota</taxon>
        <taxon>Spirochaetia</taxon>
        <taxon>Leptospirales</taxon>
        <taxon>Leptospiraceae</taxon>
        <taxon>Leptospira</taxon>
    </lineage>
</organism>
<name>A0A4V3JLU7_9LEPT</name>
<accession>A0A4V3JLU7</accession>